<dbReference type="SUPFAM" id="SSF51045">
    <property type="entry name" value="WW domain"/>
    <property type="match status" value="1"/>
</dbReference>
<dbReference type="InterPro" id="IPR036020">
    <property type="entry name" value="WW_dom_sf"/>
</dbReference>
<dbReference type="CDD" id="cd00201">
    <property type="entry name" value="WW"/>
    <property type="match status" value="1"/>
</dbReference>
<dbReference type="PROSITE" id="PS01159">
    <property type="entry name" value="WW_DOMAIN_1"/>
    <property type="match status" value="1"/>
</dbReference>
<sequence length="242" mass="27954">MSPTAFKQQISQLITDLEKCDDLCQAIRANRRVGSTTEALDLLQSDILSSATSIDSQFKTLRSIIGSRMDLGDEVSRTNLNHSIQELQLTVQPRLSEIAHKRRRERDPIEVPGFRKLHERWVKIHFDVSEALDSLGLRLKSVTVTPKPVLKKTNPEPTTRVPRYDEQIISNRQLEEFVAHMKNSWEERESRGEIYYVNAYDKKTQWERPAGAFIKALPARKTVRVQEPEHSYSERSNISKGW</sequence>
<dbReference type="Gene3D" id="2.20.70.10">
    <property type="match status" value="1"/>
</dbReference>
<reference evidence="2 3" key="1">
    <citation type="submission" date="2016-03" db="EMBL/GenBank/DDBJ databases">
        <authorList>
            <person name="Ploux O."/>
        </authorList>
    </citation>
    <scope>NUCLEOTIDE SEQUENCE [LARGE SCALE GENOMIC DNA]</scope>
    <source>
        <strain evidence="2 3">UAMH 11012</strain>
    </source>
</reference>
<evidence type="ECO:0000313" key="2">
    <source>
        <dbReference type="EMBL" id="CZR59514.1"/>
    </source>
</evidence>
<name>A0A1L7X3D4_9HELO</name>
<dbReference type="PROSITE" id="PS50020">
    <property type="entry name" value="WW_DOMAIN_2"/>
    <property type="match status" value="1"/>
</dbReference>
<evidence type="ECO:0000313" key="3">
    <source>
        <dbReference type="Proteomes" id="UP000184330"/>
    </source>
</evidence>
<dbReference type="OrthoDB" id="3530815at2759"/>
<dbReference type="Proteomes" id="UP000184330">
    <property type="component" value="Unassembled WGS sequence"/>
</dbReference>
<dbReference type="EMBL" id="FJOG01000014">
    <property type="protein sequence ID" value="CZR59514.1"/>
    <property type="molecule type" value="Genomic_DNA"/>
</dbReference>
<proteinExistence type="predicted"/>
<feature type="domain" description="WW" evidence="1">
    <location>
        <begin position="179"/>
        <end position="211"/>
    </location>
</feature>
<keyword evidence="3" id="KW-1185">Reference proteome</keyword>
<dbReference type="AlphaFoldDB" id="A0A1L7X3D4"/>
<dbReference type="InterPro" id="IPR001202">
    <property type="entry name" value="WW_dom"/>
</dbReference>
<dbReference type="SMART" id="SM00456">
    <property type="entry name" value="WW"/>
    <property type="match status" value="1"/>
</dbReference>
<evidence type="ECO:0000259" key="1">
    <source>
        <dbReference type="PROSITE" id="PS50020"/>
    </source>
</evidence>
<organism evidence="2 3">
    <name type="scientific">Phialocephala subalpina</name>
    <dbReference type="NCBI Taxonomy" id="576137"/>
    <lineage>
        <taxon>Eukaryota</taxon>
        <taxon>Fungi</taxon>
        <taxon>Dikarya</taxon>
        <taxon>Ascomycota</taxon>
        <taxon>Pezizomycotina</taxon>
        <taxon>Leotiomycetes</taxon>
        <taxon>Helotiales</taxon>
        <taxon>Mollisiaceae</taxon>
        <taxon>Phialocephala</taxon>
        <taxon>Phialocephala fortinii species complex</taxon>
    </lineage>
</organism>
<accession>A0A1L7X3D4</accession>
<gene>
    <name evidence="2" type="ORF">PAC_09406</name>
</gene>
<protein>
    <recommendedName>
        <fullName evidence="1">WW domain-containing protein</fullName>
    </recommendedName>
</protein>